<dbReference type="Proteomes" id="UP000515158">
    <property type="component" value="Unplaced"/>
</dbReference>
<dbReference type="GeneID" id="117643966"/>
<feature type="compositionally biased region" description="Low complexity" evidence="2">
    <location>
        <begin position="330"/>
        <end position="346"/>
    </location>
</feature>
<keyword evidence="1" id="KW-0175">Coiled coil</keyword>
<feature type="coiled-coil region" evidence="1">
    <location>
        <begin position="181"/>
        <end position="208"/>
    </location>
</feature>
<evidence type="ECO:0000256" key="2">
    <source>
        <dbReference type="SAM" id="MobiDB-lite"/>
    </source>
</evidence>
<proteinExistence type="predicted"/>
<feature type="compositionally biased region" description="Pro residues" evidence="2">
    <location>
        <begin position="347"/>
        <end position="357"/>
    </location>
</feature>
<feature type="compositionally biased region" description="Acidic residues" evidence="2">
    <location>
        <begin position="365"/>
        <end position="374"/>
    </location>
</feature>
<dbReference type="RefSeq" id="XP_034239044.1">
    <property type="nucleotide sequence ID" value="XM_034383153.1"/>
</dbReference>
<organism evidence="4">
    <name type="scientific">Thrips palmi</name>
    <name type="common">Melon thrips</name>
    <dbReference type="NCBI Taxonomy" id="161013"/>
    <lineage>
        <taxon>Eukaryota</taxon>
        <taxon>Metazoa</taxon>
        <taxon>Ecdysozoa</taxon>
        <taxon>Arthropoda</taxon>
        <taxon>Hexapoda</taxon>
        <taxon>Insecta</taxon>
        <taxon>Pterygota</taxon>
        <taxon>Neoptera</taxon>
        <taxon>Paraneoptera</taxon>
        <taxon>Thysanoptera</taxon>
        <taxon>Terebrantia</taxon>
        <taxon>Thripoidea</taxon>
        <taxon>Thripidae</taxon>
        <taxon>Thrips</taxon>
    </lineage>
</organism>
<sequence length="374" mass="41828">MFILPRAVSADGGARCELQPAAARRGPAAQRHTGTGWLGSERQPEKGSDGSADDSDDAPASVDTEVDTETDSKAEARRTPSTATVAHPRPNPRPNTRPSAQLSRSESAVRAEGASGRSSAPATDWRTVRDQLKQVFVAFPVFRTPLPDGGVSFSFANAPDAPTPMEVDPSPPTFSASDFVYQIMQMNATQLEQQFMQQQQQLQLQQLRDQERLQFLQHQMQHQQMQMVQQQLQRHLEEQQFIQMQQQQQQHIEEQQLIQMQQQQQQMQEHPWLLQPTMTEQPPPPPQDRVVFTEWTLVLHYKASQRLVERPIGRIEYAPLTPEPGPAPPARDSAPAAPAPETTPSRRSPPPCCPWPSAPSASEGDIVDEDYDVF</sequence>
<protein>
    <submittedName>
        <fullName evidence="4">Transcription activator MSS11-like</fullName>
    </submittedName>
</protein>
<gene>
    <name evidence="4" type="primary">LOC117643966</name>
</gene>
<feature type="compositionally biased region" description="Low complexity" evidence="2">
    <location>
        <begin position="19"/>
        <end position="31"/>
    </location>
</feature>
<feature type="region of interest" description="Disordered" evidence="2">
    <location>
        <begin position="318"/>
        <end position="374"/>
    </location>
</feature>
<reference evidence="4" key="1">
    <citation type="submission" date="2025-08" db="UniProtKB">
        <authorList>
            <consortium name="RefSeq"/>
        </authorList>
    </citation>
    <scope>IDENTIFICATION</scope>
    <source>
        <tissue evidence="4">Total insect</tissue>
    </source>
</reference>
<name>A0A6P8ZLL1_THRPL</name>
<dbReference type="InParanoid" id="A0A6P8ZLL1"/>
<accession>A0A6P8ZLL1</accession>
<keyword evidence="3" id="KW-1185">Reference proteome</keyword>
<evidence type="ECO:0000256" key="1">
    <source>
        <dbReference type="SAM" id="Coils"/>
    </source>
</evidence>
<evidence type="ECO:0000313" key="3">
    <source>
        <dbReference type="Proteomes" id="UP000515158"/>
    </source>
</evidence>
<evidence type="ECO:0000313" key="4">
    <source>
        <dbReference type="RefSeq" id="XP_034239044.1"/>
    </source>
</evidence>
<feature type="region of interest" description="Disordered" evidence="2">
    <location>
        <begin position="1"/>
        <end position="125"/>
    </location>
</feature>
<dbReference type="AlphaFoldDB" id="A0A6P8ZLL1"/>
<dbReference type="KEGG" id="tpal:117643966"/>